<organism evidence="1 2">
    <name type="scientific">Gemmata massiliana</name>
    <dbReference type="NCBI Taxonomy" id="1210884"/>
    <lineage>
        <taxon>Bacteria</taxon>
        <taxon>Pseudomonadati</taxon>
        <taxon>Planctomycetota</taxon>
        <taxon>Planctomycetia</taxon>
        <taxon>Gemmatales</taxon>
        <taxon>Gemmataceae</taxon>
        <taxon>Gemmata</taxon>
    </lineage>
</organism>
<evidence type="ECO:0000313" key="2">
    <source>
        <dbReference type="Proteomes" id="UP000464178"/>
    </source>
</evidence>
<name>A0A6P2CSV3_9BACT</name>
<dbReference type="AlphaFoldDB" id="A0A6P2CSV3"/>
<proteinExistence type="predicted"/>
<accession>A0A6P2CSV3</accession>
<evidence type="ECO:0008006" key="3">
    <source>
        <dbReference type="Google" id="ProtNLM"/>
    </source>
</evidence>
<evidence type="ECO:0000313" key="1">
    <source>
        <dbReference type="EMBL" id="VTR90794.1"/>
    </source>
</evidence>
<keyword evidence="2" id="KW-1185">Reference proteome</keyword>
<protein>
    <recommendedName>
        <fullName evidence="3">WD40 repeat domain-containing protein</fullName>
    </recommendedName>
</protein>
<dbReference type="EMBL" id="LR593886">
    <property type="protein sequence ID" value="VTR90794.1"/>
    <property type="molecule type" value="Genomic_DNA"/>
</dbReference>
<dbReference type="SUPFAM" id="SSF82171">
    <property type="entry name" value="DPP6 N-terminal domain-like"/>
    <property type="match status" value="1"/>
</dbReference>
<sequence>MAIFDKRIIDPDEGTLAGALVKAMKAANRENRTQANLMERDAQFWGRFAQDVLRSGPEGRRRSCRGGRAVPEVIAAWWTDPAGRKHVRVIGRTRHRFARMRREVELRSLPPWWHVYPEAVLGVREQSDSERYIAVCRCGAIGSPESLGWMGDTCGPCFDRRADGGTALGGFGQFNEWASHLSRFGFSPDGHQLLGQHLSGAFRAVNRADGTEEVGKRKLGNLVIGMATTATGVVVVLHGGIVYQWQPGARDLQLMLHTRRIWGSAALAPNGSRLTLLEYQQAYTADLTAAHPQYTRRAFEEFASLRYSSDGSHLLGTKYNGELKVLNLERGTSDPVRRDAFGGLPRGFSPTTEFALTPDGAAVLVRYQSFSPSRVLVRHVPLAGGPTVDLRIPDWHQPTNLAYSPDGFYAITAEAEHGWIGFWDVLSGKSLGFVRAVLEDLSWRGGQIEFSPGGEALAVAYNTGRSEHGTTIAVWPWPETLRVAGQK</sequence>
<gene>
    <name evidence="1" type="ORF">SOIL9_69200</name>
</gene>
<dbReference type="RefSeq" id="WP_162665881.1">
    <property type="nucleotide sequence ID" value="NZ_LR593886.1"/>
</dbReference>
<reference evidence="1 2" key="1">
    <citation type="submission" date="2019-05" db="EMBL/GenBank/DDBJ databases">
        <authorList>
            <consortium name="Science for Life Laboratories"/>
        </authorList>
    </citation>
    <scope>NUCLEOTIDE SEQUENCE [LARGE SCALE GENOMIC DNA]</scope>
    <source>
        <strain evidence="1">Soil9</strain>
    </source>
</reference>
<dbReference type="KEGG" id="gms:SOIL9_69200"/>
<dbReference type="InterPro" id="IPR015943">
    <property type="entry name" value="WD40/YVTN_repeat-like_dom_sf"/>
</dbReference>
<dbReference type="Gene3D" id="2.130.10.10">
    <property type="entry name" value="YVTN repeat-like/Quinoprotein amine dehydrogenase"/>
    <property type="match status" value="1"/>
</dbReference>
<dbReference type="Proteomes" id="UP000464178">
    <property type="component" value="Chromosome"/>
</dbReference>